<evidence type="ECO:0000256" key="6">
    <source>
        <dbReference type="ARBA" id="ARBA00044196"/>
    </source>
</evidence>
<dbReference type="PANTHER" id="PTHR45989:SF1">
    <property type="entry name" value="TRANSLATION INITIATION FACTOR EIF-2B SUBUNIT GAMMA"/>
    <property type="match status" value="1"/>
</dbReference>
<dbReference type="Pfam" id="PF25087">
    <property type="entry name" value="GMPPB_C"/>
    <property type="match status" value="1"/>
</dbReference>
<dbReference type="GO" id="GO:0002183">
    <property type="term" value="P:cytoplasmic translational initiation"/>
    <property type="evidence" value="ECO:0007669"/>
    <property type="project" value="TreeGrafter"/>
</dbReference>
<comment type="function">
    <text evidence="8">Acts as a component of the translation initiation factor 2B (eIF2B) complex, which catalyzes the exchange of GDP for GTP on the eukaryotic initiation factor 2 (eIF2) complex gamma subunit. Its guanine nucleotide exchange factor activity is repressed when bound to eIF2 complex phosphorylated on the alpha subunit, thereby limiting the amount of methionyl-initiator methionine tRNA available to the ribosome and consequently global translation is repressed.</text>
</comment>
<dbReference type="PANTHER" id="PTHR45989">
    <property type="entry name" value="TRANSLATION INITIATION FACTOR EIF-2B SUBUNIT GAMMA"/>
    <property type="match status" value="1"/>
</dbReference>
<dbReference type="GO" id="GO:0005829">
    <property type="term" value="C:cytosol"/>
    <property type="evidence" value="ECO:0007669"/>
    <property type="project" value="UniProtKB-SubCell"/>
</dbReference>
<dbReference type="Gene3D" id="2.160.10.10">
    <property type="entry name" value="Hexapeptide repeat proteins"/>
    <property type="match status" value="1"/>
</dbReference>
<accession>A0A0V0G9L2</accession>
<dbReference type="InterPro" id="IPR051960">
    <property type="entry name" value="eIF2B_gamma"/>
</dbReference>
<evidence type="ECO:0000259" key="10">
    <source>
        <dbReference type="Pfam" id="PF00483"/>
    </source>
</evidence>
<keyword evidence="5" id="KW-0648">Protein biosynthesis</keyword>
<dbReference type="Gene3D" id="3.90.550.10">
    <property type="entry name" value="Spore Coat Polysaccharide Biosynthesis Protein SpsA, Chain A"/>
    <property type="match status" value="1"/>
</dbReference>
<evidence type="ECO:0000256" key="2">
    <source>
        <dbReference type="ARBA" id="ARBA00007878"/>
    </source>
</evidence>
<evidence type="ECO:0000256" key="1">
    <source>
        <dbReference type="ARBA" id="ARBA00004514"/>
    </source>
</evidence>
<evidence type="ECO:0000256" key="7">
    <source>
        <dbReference type="ARBA" id="ARBA00044229"/>
    </source>
</evidence>
<name>A0A0V0G9L2_TRIDM</name>
<dbReference type="CDD" id="cd04198">
    <property type="entry name" value="eIF-2B_gamma_N"/>
    <property type="match status" value="1"/>
</dbReference>
<feature type="domain" description="Nucleotidyl transferase" evidence="10">
    <location>
        <begin position="9"/>
        <end position="143"/>
    </location>
</feature>
<evidence type="ECO:0000256" key="5">
    <source>
        <dbReference type="ARBA" id="ARBA00022917"/>
    </source>
</evidence>
<evidence type="ECO:0000313" key="12">
    <source>
        <dbReference type="EMBL" id="JAP04721.1"/>
    </source>
</evidence>
<dbReference type="AlphaFoldDB" id="A0A0V0G9L2"/>
<evidence type="ECO:0000256" key="9">
    <source>
        <dbReference type="ARBA" id="ARBA00046432"/>
    </source>
</evidence>
<evidence type="ECO:0000259" key="11">
    <source>
        <dbReference type="Pfam" id="PF25087"/>
    </source>
</evidence>
<dbReference type="GO" id="GO:0005851">
    <property type="term" value="C:eukaryotic translation initiation factor 2B complex"/>
    <property type="evidence" value="ECO:0007669"/>
    <property type="project" value="TreeGrafter"/>
</dbReference>
<dbReference type="Pfam" id="PF00483">
    <property type="entry name" value="NTP_transferase"/>
    <property type="match status" value="1"/>
</dbReference>
<comment type="subunit">
    <text evidence="9">Component of the translation initiation factor 2B (eIF2B) complex which is a heterodecamer of two sets of five different subunits: alpha, beta, gamma, delta and epsilon. Subunits alpha, beta and delta comprise a regulatory subcomplex and subunits epsilon and gamma comprise a catalytic subcomplex. Within the complex, the hexameric regulatory complex resides at the center, with the two heterodimeric catalytic subcomplexes bound on opposite sides.</text>
</comment>
<sequence>MGTSSELQAVVLAAGKGSRITELTARRPKCLLPIGNVPMILYPLQLLERSGFQDAIIVILEANKTEIQTALEKCNIKIKYELVGIAVGDDWGTADSLRYLEETNRIKTDILVVSCDLITDISISPLLELYRKHDATLTAMFVHSGSSQSVLPTPGPKNKSKSERDFVGIDPKTSRLVLLASASDYEEELPLKCSLMRKYGRINLHSKLLDAHLYIIKRTLCHYLAYNKTLSTLKGEVLPFVVKKHLEKSCKVVPPKVEDKASIIGVDLKTELGHFTQENELIQKVRTMSAYTDNRFQVCYQGDSLRCYAQIYDKSAYAIRANTLQQYYLANREVVERWSSLINDRELITVSPLAIIKSTQLDNRTCLVAEKSRIAERTSVRNSIIGPGVEVNQKTAIKDCVIMFGVKVGQGCILQNCIICEESVIEDNCELKDCLVGSHHTVSAGSKRTSEVLTDVDRLMEI</sequence>
<dbReference type="GO" id="GO:0016772">
    <property type="term" value="F:transferase activity, transferring phosphorus-containing groups"/>
    <property type="evidence" value="ECO:0007669"/>
    <property type="project" value="InterPro"/>
</dbReference>
<proteinExistence type="inferred from homology"/>
<dbReference type="InterPro" id="IPR005835">
    <property type="entry name" value="NTP_transferase_dom"/>
</dbReference>
<evidence type="ECO:0000256" key="8">
    <source>
        <dbReference type="ARBA" id="ARBA00045373"/>
    </source>
</evidence>
<dbReference type="EMBL" id="GECL01001403">
    <property type="protein sequence ID" value="JAP04721.1"/>
    <property type="molecule type" value="Transcribed_RNA"/>
</dbReference>
<dbReference type="GO" id="GO:0042350">
    <property type="term" value="P:GDP-L-fucose biosynthetic process"/>
    <property type="evidence" value="ECO:0007669"/>
    <property type="project" value="UniProtKB-ARBA"/>
</dbReference>
<evidence type="ECO:0000256" key="4">
    <source>
        <dbReference type="ARBA" id="ARBA00022540"/>
    </source>
</evidence>
<dbReference type="InterPro" id="IPR029044">
    <property type="entry name" value="Nucleotide-diphossugar_trans"/>
</dbReference>
<dbReference type="GO" id="GO:0003743">
    <property type="term" value="F:translation initiation factor activity"/>
    <property type="evidence" value="ECO:0007669"/>
    <property type="project" value="UniProtKB-KW"/>
</dbReference>
<comment type="subcellular location">
    <subcellularLocation>
        <location evidence="1">Cytoplasm</location>
        <location evidence="1">Cytosol</location>
    </subcellularLocation>
</comment>
<dbReference type="InterPro" id="IPR056729">
    <property type="entry name" value="GMPPB_C"/>
</dbReference>
<reference evidence="12" key="1">
    <citation type="journal article" date="2018" name="J. Proteomics">
        <title>Exploring the molecular complexity of Triatoma dimidiata sialome.</title>
        <authorList>
            <person name="Santiago P.B."/>
            <person name="de Araujo C.N."/>
            <person name="Charneau S."/>
            <person name="Bastos I.M.D."/>
            <person name="Assumpcao T.C.F."/>
            <person name="Queiroz R.M.L."/>
            <person name="Praca Y.R."/>
            <person name="Cordeiro T.M."/>
            <person name="Garcia C.H.S."/>
            <person name="da Silva I.G."/>
            <person name="Raiol T."/>
            <person name="Motta F.N."/>
            <person name="de Araujo Oliveira J.V."/>
            <person name="de Sousa M.V."/>
            <person name="Ribeiro J.M.C."/>
            <person name="de Santana J.M."/>
        </authorList>
    </citation>
    <scope>NUCLEOTIDE SEQUENCE</scope>
    <source>
        <strain evidence="12">Santander</strain>
        <tissue evidence="12">Salivary glands</tissue>
    </source>
</reference>
<protein>
    <recommendedName>
        <fullName evidence="6">Translation initiation factor eIF2B subunit gamma</fullName>
    </recommendedName>
    <alternativeName>
        <fullName evidence="7">eIF2B GDP-GTP exchange factor subunit gamma</fullName>
    </alternativeName>
</protein>
<dbReference type="GO" id="GO:0005085">
    <property type="term" value="F:guanyl-nucleotide exchange factor activity"/>
    <property type="evidence" value="ECO:0007669"/>
    <property type="project" value="TreeGrafter"/>
</dbReference>
<feature type="domain" description="Mannose-1-phosphate guanyltransferase C-terminal" evidence="11">
    <location>
        <begin position="365"/>
        <end position="442"/>
    </location>
</feature>
<keyword evidence="3" id="KW-0963">Cytoplasm</keyword>
<keyword evidence="4 12" id="KW-0396">Initiation factor</keyword>
<dbReference type="SUPFAM" id="SSF53448">
    <property type="entry name" value="Nucleotide-diphospho-sugar transferases"/>
    <property type="match status" value="1"/>
</dbReference>
<organism evidence="12">
    <name type="scientific">Triatoma dimidiata</name>
    <name type="common">Kissing bug</name>
    <name type="synonym">Meccus dimidiatus</name>
    <dbReference type="NCBI Taxonomy" id="72491"/>
    <lineage>
        <taxon>Eukaryota</taxon>
        <taxon>Metazoa</taxon>
        <taxon>Ecdysozoa</taxon>
        <taxon>Arthropoda</taxon>
        <taxon>Hexapoda</taxon>
        <taxon>Insecta</taxon>
        <taxon>Pterygota</taxon>
        <taxon>Neoptera</taxon>
        <taxon>Paraneoptera</taxon>
        <taxon>Hemiptera</taxon>
        <taxon>Heteroptera</taxon>
        <taxon>Panheteroptera</taxon>
        <taxon>Cimicomorpha</taxon>
        <taxon>Reduviidae</taxon>
        <taxon>Triatominae</taxon>
        <taxon>Triatoma</taxon>
    </lineage>
</organism>
<dbReference type="GO" id="GO:0000166">
    <property type="term" value="F:nucleotide binding"/>
    <property type="evidence" value="ECO:0007669"/>
    <property type="project" value="UniProtKB-KW"/>
</dbReference>
<comment type="similarity">
    <text evidence="2">Belongs to the eIF-2B gamma/epsilon subunits family.</text>
</comment>
<evidence type="ECO:0000256" key="3">
    <source>
        <dbReference type="ARBA" id="ARBA00022490"/>
    </source>
</evidence>